<dbReference type="InterPro" id="IPR037469">
    <property type="entry name" value="Put_AFK"/>
</dbReference>
<evidence type="ECO:0000256" key="1">
    <source>
        <dbReference type="SAM" id="MobiDB-lite"/>
    </source>
</evidence>
<sequence length="520" mass="58409">MATVMTQPPPPPSSEPSLLPKKFARWCPHCCKKITVASSQEFQEHIRPCLGAKHIAEAKQREAAKKEVELEENMSEEEKKKLASWKVDFKGRDGEKFVIADVKESVQNPRFYAHTEGGLGSDGVMFIQRKEGGVVVLKAVGGVGELFGTLLFKKVQENIQQKHQREHPLWFTPDMRPLRRDSEEFNQFSSNLKILRKINPNHHCASIVHRFLQKKMMLVMTPLPSYSALQCPALSFWDYYTEDVLFSLGAMMAMDMLLNNWDRLPLLWSNSGNPANTLLLHPSSYFLPSPSSSPSSSPLMSLSSPRLGVIDQTPTVIGGEKERQRYFDKVSRVISCTSPPPFTPPPPNPNPSSSYRRLCSPPPPSPFSGSPPSSTLPSPPSSSSSSSSSSSQPSSSSSPKMEWMVRYYEKLYQIRFSEAGENTIARNISEGFEFLVDWLVGEDGKEFEKLLQDVCEETVQMVLPPNHARCSFFSDNNDDANTNDTTDETTKQVLKSLHGYRSFILQILKTVVDARKQQQQ</sequence>
<reference evidence="3" key="1">
    <citation type="submission" date="2021-01" db="EMBL/GenBank/DDBJ databases">
        <authorList>
            <person name="Corre E."/>
            <person name="Pelletier E."/>
            <person name="Niang G."/>
            <person name="Scheremetjew M."/>
            <person name="Finn R."/>
            <person name="Kale V."/>
            <person name="Holt S."/>
            <person name="Cochrane G."/>
            <person name="Meng A."/>
            <person name="Brown T."/>
            <person name="Cohen L."/>
        </authorList>
    </citation>
    <scope>NUCLEOTIDE SEQUENCE</scope>
    <source>
        <strain evidence="3">SoJaBio B1-5/56/2</strain>
    </source>
</reference>
<gene>
    <name evidence="3" type="ORF">NAES01612_LOCUS1874</name>
</gene>
<feature type="compositionally biased region" description="Pro residues" evidence="1">
    <location>
        <begin position="338"/>
        <end position="350"/>
    </location>
</feature>
<feature type="region of interest" description="Disordered" evidence="1">
    <location>
        <begin position="337"/>
        <end position="399"/>
    </location>
</feature>
<protein>
    <recommendedName>
        <fullName evidence="2">Actin-fragmin kinase catalytic domain-containing protein</fullName>
    </recommendedName>
</protein>
<accession>A0A7S4N8Q5</accession>
<proteinExistence type="predicted"/>
<dbReference type="InterPro" id="IPR036940">
    <property type="entry name" value="PI3/4_kinase_cat_sf"/>
</dbReference>
<dbReference type="AlphaFoldDB" id="A0A7S4N8Q5"/>
<dbReference type="Gene3D" id="3.30.1010.10">
    <property type="entry name" value="Phosphatidylinositol 3-kinase Catalytic Subunit, Chain A, domain 4"/>
    <property type="match status" value="1"/>
</dbReference>
<dbReference type="Pfam" id="PF09192">
    <property type="entry name" value="Act-Frag_cataly"/>
    <property type="match status" value="1"/>
</dbReference>
<organism evidence="3">
    <name type="scientific">Paramoeba aestuarina</name>
    <dbReference type="NCBI Taxonomy" id="180227"/>
    <lineage>
        <taxon>Eukaryota</taxon>
        <taxon>Amoebozoa</taxon>
        <taxon>Discosea</taxon>
        <taxon>Flabellinia</taxon>
        <taxon>Dactylopodida</taxon>
        <taxon>Paramoebidae</taxon>
        <taxon>Paramoeba</taxon>
    </lineage>
</organism>
<dbReference type="SUPFAM" id="SSF56112">
    <property type="entry name" value="Protein kinase-like (PK-like)"/>
    <property type="match status" value="1"/>
</dbReference>
<dbReference type="Gene3D" id="1.10.1070.11">
    <property type="entry name" value="Phosphatidylinositol 3-/4-kinase, catalytic domain"/>
    <property type="match status" value="1"/>
</dbReference>
<dbReference type="InterPro" id="IPR011009">
    <property type="entry name" value="Kinase-like_dom_sf"/>
</dbReference>
<feature type="domain" description="Actin-fragmin kinase catalytic" evidence="2">
    <location>
        <begin position="172"/>
        <end position="279"/>
    </location>
</feature>
<dbReference type="PANTHER" id="PTHR38737">
    <property type="entry name" value="ACTIN-FRAGMIN KINASE DDB_G0279609-RELATED"/>
    <property type="match status" value="1"/>
</dbReference>
<evidence type="ECO:0000313" key="3">
    <source>
        <dbReference type="EMBL" id="CAE2271847.1"/>
    </source>
</evidence>
<dbReference type="PANTHER" id="PTHR38737:SF1">
    <property type="entry name" value="ACTIN-FRAGMIN KINASE DDB_G0279609-RELATED"/>
    <property type="match status" value="1"/>
</dbReference>
<feature type="compositionally biased region" description="Low complexity" evidence="1">
    <location>
        <begin position="367"/>
        <end position="399"/>
    </location>
</feature>
<name>A0A7S4N8Q5_9EUKA</name>
<evidence type="ECO:0000259" key="2">
    <source>
        <dbReference type="Pfam" id="PF09192"/>
    </source>
</evidence>
<dbReference type="InterPro" id="IPR015275">
    <property type="entry name" value="Actin-fragmin_kin_cat_dom"/>
</dbReference>
<dbReference type="EMBL" id="HBKR01002819">
    <property type="protein sequence ID" value="CAE2271847.1"/>
    <property type="molecule type" value="Transcribed_RNA"/>
</dbReference>